<accession>A0AA42B634</accession>
<keyword evidence="2" id="KW-1185">Reference proteome</keyword>
<dbReference type="PANTHER" id="PTHR30087:SF1">
    <property type="entry name" value="HYPOTHETICAL CYTOSOLIC PROTEIN"/>
    <property type="match status" value="1"/>
</dbReference>
<dbReference type="RefSeq" id="WP_251259509.1">
    <property type="nucleotide sequence ID" value="NZ_JAMQGP010000001.1"/>
</dbReference>
<name>A0AA42B634_9GAMM</name>
<evidence type="ECO:0000313" key="1">
    <source>
        <dbReference type="EMBL" id="MCM2678189.1"/>
    </source>
</evidence>
<sequence length="155" mass="16771">MYQILVSACLVGRPVRYDGSGKALSNPIWLKWQAQQRLLPICPEVVGGLATPRAAAERQPDGRIMTTEGADVTSQFHRGATLSLAQAIQSNVAFAVLKANSPSCGNQQVYDGNFAGRLIEGQGVTAALLSEAGFKVFNEHQLEQAEVYLEQLERV</sequence>
<reference evidence="1 2" key="1">
    <citation type="journal article" date="2013" name="Antonie Van Leeuwenhoek">
        <title>Echinimonas agarilytica gen. nov., sp. nov., a new gammaproteobacterium isolated from the sea urchin Strongylocentrotus intermedius.</title>
        <authorList>
            <person name="Nedashkovskaya O.I."/>
            <person name="Stenkova A.M."/>
            <person name="Zhukova N.V."/>
            <person name="Van Trappen S."/>
            <person name="Lee J.S."/>
            <person name="Kim S.B."/>
        </authorList>
    </citation>
    <scope>NUCLEOTIDE SEQUENCE [LARGE SCALE GENOMIC DNA]</scope>
    <source>
        <strain evidence="1 2">KMM 6351</strain>
    </source>
</reference>
<dbReference type="Proteomes" id="UP001165393">
    <property type="component" value="Unassembled WGS sequence"/>
</dbReference>
<dbReference type="AlphaFoldDB" id="A0AA42B634"/>
<evidence type="ECO:0000313" key="2">
    <source>
        <dbReference type="Proteomes" id="UP001165393"/>
    </source>
</evidence>
<organism evidence="1 2">
    <name type="scientific">Echinimonas agarilytica</name>
    <dbReference type="NCBI Taxonomy" id="1215918"/>
    <lineage>
        <taxon>Bacteria</taxon>
        <taxon>Pseudomonadati</taxon>
        <taxon>Pseudomonadota</taxon>
        <taxon>Gammaproteobacteria</taxon>
        <taxon>Alteromonadales</taxon>
        <taxon>Echinimonadaceae</taxon>
        <taxon>Echinimonas</taxon>
    </lineage>
</organism>
<gene>
    <name evidence="1" type="ORF">NAF29_00695</name>
</gene>
<proteinExistence type="predicted"/>
<dbReference type="InterPro" id="IPR007553">
    <property type="entry name" value="2-thiour_desulf"/>
</dbReference>
<protein>
    <submittedName>
        <fullName evidence="1">DUF523 domain-containing protein</fullName>
    </submittedName>
</protein>
<dbReference type="Pfam" id="PF04463">
    <property type="entry name" value="2-thiour_desulf"/>
    <property type="match status" value="1"/>
</dbReference>
<dbReference type="PANTHER" id="PTHR30087">
    <property type="entry name" value="INNER MEMBRANE PROTEIN"/>
    <property type="match status" value="1"/>
</dbReference>
<comment type="caution">
    <text evidence="1">The sequence shown here is derived from an EMBL/GenBank/DDBJ whole genome shotgun (WGS) entry which is preliminary data.</text>
</comment>
<dbReference type="EMBL" id="JAMQGP010000001">
    <property type="protein sequence ID" value="MCM2678189.1"/>
    <property type="molecule type" value="Genomic_DNA"/>
</dbReference>